<feature type="domain" description="Chemotaxis phosphatase CheX-like" evidence="2">
    <location>
        <begin position="52"/>
        <end position="125"/>
    </location>
</feature>
<comment type="caution">
    <text evidence="3">The sequence shown here is derived from an EMBL/GenBank/DDBJ whole genome shotgun (WGS) entry which is preliminary data.</text>
</comment>
<evidence type="ECO:0000313" key="4">
    <source>
        <dbReference type="Proteomes" id="UP001501195"/>
    </source>
</evidence>
<dbReference type="Gene3D" id="3.40.1550.10">
    <property type="entry name" value="CheC-like"/>
    <property type="match status" value="1"/>
</dbReference>
<keyword evidence="1" id="KW-0145">Chemotaxis</keyword>
<dbReference type="InterPro" id="IPR028976">
    <property type="entry name" value="CheC-like_sf"/>
</dbReference>
<proteinExistence type="predicted"/>
<dbReference type="Proteomes" id="UP001501195">
    <property type="component" value="Unassembled WGS sequence"/>
</dbReference>
<evidence type="ECO:0000313" key="3">
    <source>
        <dbReference type="EMBL" id="GAA4983156.1"/>
    </source>
</evidence>
<name>A0ABP9I022_9ACTN</name>
<evidence type="ECO:0000256" key="1">
    <source>
        <dbReference type="ARBA" id="ARBA00022500"/>
    </source>
</evidence>
<accession>A0ABP9I022</accession>
<dbReference type="SUPFAM" id="SSF103039">
    <property type="entry name" value="CheC-like"/>
    <property type="match status" value="1"/>
</dbReference>
<dbReference type="Pfam" id="PF13690">
    <property type="entry name" value="CheX"/>
    <property type="match status" value="1"/>
</dbReference>
<evidence type="ECO:0000259" key="2">
    <source>
        <dbReference type="Pfam" id="PF13690"/>
    </source>
</evidence>
<dbReference type="EMBL" id="BAABIL010000349">
    <property type="protein sequence ID" value="GAA4983156.1"/>
    <property type="molecule type" value="Genomic_DNA"/>
</dbReference>
<gene>
    <name evidence="3" type="ORF">GCM10023225_23360</name>
</gene>
<dbReference type="RefSeq" id="WP_345712739.1">
    <property type="nucleotide sequence ID" value="NZ_BAABIL010000349.1"/>
</dbReference>
<reference evidence="4" key="1">
    <citation type="journal article" date="2019" name="Int. J. Syst. Evol. Microbiol.">
        <title>The Global Catalogue of Microorganisms (GCM) 10K type strain sequencing project: providing services to taxonomists for standard genome sequencing and annotation.</title>
        <authorList>
            <consortium name="The Broad Institute Genomics Platform"/>
            <consortium name="The Broad Institute Genome Sequencing Center for Infectious Disease"/>
            <person name="Wu L."/>
            <person name="Ma J."/>
        </authorList>
    </citation>
    <scope>NUCLEOTIDE SEQUENCE [LARGE SCALE GENOMIC DNA]</scope>
    <source>
        <strain evidence="4">JCM 18126</strain>
    </source>
</reference>
<protein>
    <recommendedName>
        <fullName evidence="2">Chemotaxis phosphatase CheX-like domain-containing protein</fullName>
    </recommendedName>
</protein>
<keyword evidence="4" id="KW-1185">Reference proteome</keyword>
<dbReference type="InterPro" id="IPR028051">
    <property type="entry name" value="CheX-like_dom"/>
</dbReference>
<organism evidence="3 4">
    <name type="scientific">Kineococcus glutinatus</name>
    <dbReference type="NCBI Taxonomy" id="1070872"/>
    <lineage>
        <taxon>Bacteria</taxon>
        <taxon>Bacillati</taxon>
        <taxon>Actinomycetota</taxon>
        <taxon>Actinomycetes</taxon>
        <taxon>Kineosporiales</taxon>
        <taxon>Kineosporiaceae</taxon>
        <taxon>Kineococcus</taxon>
    </lineage>
</organism>
<sequence length="170" mass="17904">MSVGFEVEELGHYVEDEALEQIVYQMWDSYFGTTEPPYPVFEPLVVEGPVQCASVSISGARPGLVTITVPDHLAPALAAVMLQDDGELAQDDVDDSLGEMANIIAGNVKALVPDAGALGLPVLARATPRPGRGASEVARLDAAWREGWLSFVVWLGDPQAAGSGDGSGRE</sequence>